<evidence type="ECO:0000313" key="1">
    <source>
        <dbReference type="EMBL" id="NRF70716.1"/>
    </source>
</evidence>
<keyword evidence="2" id="KW-1185">Reference proteome</keyword>
<dbReference type="RefSeq" id="WP_173130390.1">
    <property type="nucleotide sequence ID" value="NZ_JABRWJ010000009.1"/>
</dbReference>
<proteinExistence type="predicted"/>
<accession>A0ABX2EPZ9</accession>
<gene>
    <name evidence="1" type="ORF">HLB44_27290</name>
</gene>
<evidence type="ECO:0000313" key="2">
    <source>
        <dbReference type="Proteomes" id="UP000737171"/>
    </source>
</evidence>
<dbReference type="Proteomes" id="UP000737171">
    <property type="component" value="Unassembled WGS sequence"/>
</dbReference>
<name>A0ABX2EPZ9_9BURK</name>
<organism evidence="1 2">
    <name type="scientific">Pseudaquabacterium terrae</name>
    <dbReference type="NCBI Taxonomy" id="2732868"/>
    <lineage>
        <taxon>Bacteria</taxon>
        <taxon>Pseudomonadati</taxon>
        <taxon>Pseudomonadota</taxon>
        <taxon>Betaproteobacteria</taxon>
        <taxon>Burkholderiales</taxon>
        <taxon>Sphaerotilaceae</taxon>
        <taxon>Pseudaquabacterium</taxon>
    </lineage>
</organism>
<sequence>MTMASLVSPRPVPSEAAASRLRSEFARLYLPPATPQPGQPPAAADLVDAQGCTRALVLELGSPAEWAPLRAVWQGVQSELGQPAPAIAVCGAGLQLWFSAPAPVCARTGRRFLEALCARYLPTVARHRLRLYPTIDATTPEQQQPQHAPCIPAPLPGATTWSAFVTPDLVPVFEDTPWLDSAPSDEGQAALLERLSVMTAGSLESLGDAPADEAVGAAVLPPDPVLRPIADALATAQQGRQSARAFLLRVINDETAVLAVRVEAARILLHEPHEPHERDQQRNACAGTG</sequence>
<evidence type="ECO:0008006" key="3">
    <source>
        <dbReference type="Google" id="ProtNLM"/>
    </source>
</evidence>
<comment type="caution">
    <text evidence="1">The sequence shown here is derived from an EMBL/GenBank/DDBJ whole genome shotgun (WGS) entry which is preliminary data.</text>
</comment>
<reference evidence="1 2" key="1">
    <citation type="submission" date="2020-05" db="EMBL/GenBank/DDBJ databases">
        <title>Aquincola sp. isolate from soil.</title>
        <authorList>
            <person name="Han J."/>
            <person name="Kim D.-U."/>
        </authorList>
    </citation>
    <scope>NUCLEOTIDE SEQUENCE [LARGE SCALE GENOMIC DNA]</scope>
    <source>
        <strain evidence="1 2">S2</strain>
    </source>
</reference>
<protein>
    <recommendedName>
        <fullName evidence="3">DUF4123 domain-containing protein</fullName>
    </recommendedName>
</protein>
<dbReference type="EMBL" id="JABRWJ010000009">
    <property type="protein sequence ID" value="NRF70716.1"/>
    <property type="molecule type" value="Genomic_DNA"/>
</dbReference>